<dbReference type="GeneID" id="4840770"/>
<protein>
    <submittedName>
        <fullName evidence="1">Uncharacterized protein</fullName>
    </submittedName>
</protein>
<dbReference type="EMBL" id="CP000501">
    <property type="protein sequence ID" value="ABN68223.2"/>
    <property type="molecule type" value="Genomic_DNA"/>
</dbReference>
<accession>A3LYT1</accession>
<dbReference type="AlphaFoldDB" id="A3LYT1"/>
<evidence type="ECO:0000313" key="2">
    <source>
        <dbReference type="Proteomes" id="UP000002258"/>
    </source>
</evidence>
<dbReference type="HOGENOM" id="CLU_1713981_0_0_1"/>
<proteinExistence type="predicted"/>
<keyword evidence="2" id="KW-1185">Reference proteome</keyword>
<dbReference type="OrthoDB" id="10589546at2759"/>
<dbReference type="InParanoid" id="A3LYT1"/>
<gene>
    <name evidence="1" type="ORF">PICST_33287</name>
</gene>
<name>A3LYT1_PICST</name>
<reference evidence="1 2" key="1">
    <citation type="journal article" date="2007" name="Nat. Biotechnol.">
        <title>Genome sequence of the lignocellulose-bioconverting and xylose-fermenting yeast Pichia stipitis.</title>
        <authorList>
            <person name="Jeffries T.W."/>
            <person name="Grigoriev I.V."/>
            <person name="Grimwood J."/>
            <person name="Laplaza J.M."/>
            <person name="Aerts A."/>
            <person name="Salamov A."/>
            <person name="Schmutz J."/>
            <person name="Lindquist E."/>
            <person name="Dehal P."/>
            <person name="Shapiro H."/>
            <person name="Jin Y.S."/>
            <person name="Passoth V."/>
            <person name="Richardson P.M."/>
        </authorList>
    </citation>
    <scope>NUCLEOTIDE SEQUENCE [LARGE SCALE GENOMIC DNA]</scope>
    <source>
        <strain evidence="2">ATCC 58785 / CBS 6054 / NBRC 10063 / NRRL Y-11545</strain>
    </source>
</reference>
<organism evidence="1 2">
    <name type="scientific">Scheffersomyces stipitis (strain ATCC 58785 / CBS 6054 / NBRC 10063 / NRRL Y-11545)</name>
    <name type="common">Yeast</name>
    <name type="synonym">Pichia stipitis</name>
    <dbReference type="NCBI Taxonomy" id="322104"/>
    <lineage>
        <taxon>Eukaryota</taxon>
        <taxon>Fungi</taxon>
        <taxon>Dikarya</taxon>
        <taxon>Ascomycota</taxon>
        <taxon>Saccharomycotina</taxon>
        <taxon>Pichiomycetes</taxon>
        <taxon>Debaryomycetaceae</taxon>
        <taxon>Scheffersomyces</taxon>
    </lineage>
</organism>
<evidence type="ECO:0000313" key="1">
    <source>
        <dbReference type="EMBL" id="ABN68223.2"/>
    </source>
</evidence>
<dbReference type="Proteomes" id="UP000002258">
    <property type="component" value="Chromosome 7"/>
</dbReference>
<dbReference type="RefSeq" id="XP_001386252.2">
    <property type="nucleotide sequence ID" value="XM_001386215.1"/>
</dbReference>
<sequence>MSTETVNKLVGYFTITPKSTSSKSISKSKSLFHLGRRPSSRSLKNASSRDSAYWLNLTTETPINPYRDLPFYEETILFYDESDLELVAPNLGYYYSTKINHQVIQSKKKYNLQYEMIRTDKAKNGILSHSISCNTLPRLFNETFSNEVTAYNV</sequence>
<dbReference type="KEGG" id="pic:PICST_33287"/>